<keyword evidence="1" id="KW-0175">Coiled coil</keyword>
<gene>
    <name evidence="3" type="ORF">BDV96DRAFT_652645</name>
</gene>
<evidence type="ECO:0000313" key="4">
    <source>
        <dbReference type="Proteomes" id="UP000799770"/>
    </source>
</evidence>
<proteinExistence type="predicted"/>
<protein>
    <submittedName>
        <fullName evidence="3">Uncharacterized protein</fullName>
    </submittedName>
</protein>
<keyword evidence="4" id="KW-1185">Reference proteome</keyword>
<organism evidence="3 4">
    <name type="scientific">Lophiotrema nucula</name>
    <dbReference type="NCBI Taxonomy" id="690887"/>
    <lineage>
        <taxon>Eukaryota</taxon>
        <taxon>Fungi</taxon>
        <taxon>Dikarya</taxon>
        <taxon>Ascomycota</taxon>
        <taxon>Pezizomycotina</taxon>
        <taxon>Dothideomycetes</taxon>
        <taxon>Pleosporomycetidae</taxon>
        <taxon>Pleosporales</taxon>
        <taxon>Lophiotremataceae</taxon>
        <taxon>Lophiotrema</taxon>
    </lineage>
</organism>
<sequence length="390" mass="44445">MQSKELQKFVFRAQAKVSATSALPDDWLKRTCALDSEQTMRLLASPISLSTPLTVPSQSSPMEPPSNSFDSPFNPHGWNKREIWPTLHSPDRVLNDRPPPHWRPDQFYDWKPDGYPVIAPTEGHAGARQGAPHSSIPWFIQRHAHPSHASRTSWTPFSEYQRAHVPSEPLARSMSPAAWAGGSDDTVVVEGYESGYAETISGSDDDGENPPRGEDEAQNERRSGDRASRASGREDLECQHGEEVHASEDKESSDYHRSDATARWRALDDREARLTTLELHLTSKARDLEIDRQKLERERDEFETRVRSFNEDHFQRAAAESARRGGPMYPSAHFGPRLDNEVHGDDLNDGWDVDQDMHDGNFGFDDVGEYRKMWEYQHMNPGGYQYPYRY</sequence>
<feature type="coiled-coil region" evidence="1">
    <location>
        <begin position="278"/>
        <end position="312"/>
    </location>
</feature>
<evidence type="ECO:0000256" key="2">
    <source>
        <dbReference type="SAM" id="MobiDB-lite"/>
    </source>
</evidence>
<dbReference type="AlphaFoldDB" id="A0A6A5YRK7"/>
<dbReference type="EMBL" id="ML977346">
    <property type="protein sequence ID" value="KAF2108708.1"/>
    <property type="molecule type" value="Genomic_DNA"/>
</dbReference>
<evidence type="ECO:0000256" key="1">
    <source>
        <dbReference type="SAM" id="Coils"/>
    </source>
</evidence>
<reference evidence="3" key="1">
    <citation type="journal article" date="2020" name="Stud. Mycol.">
        <title>101 Dothideomycetes genomes: a test case for predicting lifestyles and emergence of pathogens.</title>
        <authorList>
            <person name="Haridas S."/>
            <person name="Albert R."/>
            <person name="Binder M."/>
            <person name="Bloem J."/>
            <person name="Labutti K."/>
            <person name="Salamov A."/>
            <person name="Andreopoulos B."/>
            <person name="Baker S."/>
            <person name="Barry K."/>
            <person name="Bills G."/>
            <person name="Bluhm B."/>
            <person name="Cannon C."/>
            <person name="Castanera R."/>
            <person name="Culley D."/>
            <person name="Daum C."/>
            <person name="Ezra D."/>
            <person name="Gonzalez J."/>
            <person name="Henrissat B."/>
            <person name="Kuo A."/>
            <person name="Liang C."/>
            <person name="Lipzen A."/>
            <person name="Lutzoni F."/>
            <person name="Magnuson J."/>
            <person name="Mondo S."/>
            <person name="Nolan M."/>
            <person name="Ohm R."/>
            <person name="Pangilinan J."/>
            <person name="Park H.-J."/>
            <person name="Ramirez L."/>
            <person name="Alfaro M."/>
            <person name="Sun H."/>
            <person name="Tritt A."/>
            <person name="Yoshinaga Y."/>
            <person name="Zwiers L.-H."/>
            <person name="Turgeon B."/>
            <person name="Goodwin S."/>
            <person name="Spatafora J."/>
            <person name="Crous P."/>
            <person name="Grigoriev I."/>
        </authorList>
    </citation>
    <scope>NUCLEOTIDE SEQUENCE</scope>
    <source>
        <strain evidence="3">CBS 627.86</strain>
    </source>
</reference>
<feature type="region of interest" description="Disordered" evidence="2">
    <location>
        <begin position="197"/>
        <end position="257"/>
    </location>
</feature>
<feature type="compositionally biased region" description="Basic and acidic residues" evidence="2">
    <location>
        <begin position="209"/>
        <end position="257"/>
    </location>
</feature>
<dbReference type="Proteomes" id="UP000799770">
    <property type="component" value="Unassembled WGS sequence"/>
</dbReference>
<evidence type="ECO:0000313" key="3">
    <source>
        <dbReference type="EMBL" id="KAF2108708.1"/>
    </source>
</evidence>
<name>A0A6A5YRK7_9PLEO</name>
<accession>A0A6A5YRK7</accession>